<keyword evidence="3" id="KW-1185">Reference proteome</keyword>
<sequence>MGSEKISQLNLWHGNSSGNRPPRHLLVVNKKGLSSAPSSLESSAPRIVTTYRAPERCSLSYPTDAPQELDEKLQCMLAALSVDLESKTALQCAQKIDWKLAFAELEKGKPYPNIVLGMEMQK</sequence>
<reference evidence="2 3" key="1">
    <citation type="journal article" date="2023" name="Nucleic Acids Res.">
        <title>The hologenome of Daphnia magna reveals possible DNA methylation and microbiome-mediated evolution of the host genome.</title>
        <authorList>
            <person name="Chaturvedi A."/>
            <person name="Li X."/>
            <person name="Dhandapani V."/>
            <person name="Marshall H."/>
            <person name="Kissane S."/>
            <person name="Cuenca-Cambronero M."/>
            <person name="Asole G."/>
            <person name="Calvet F."/>
            <person name="Ruiz-Romero M."/>
            <person name="Marangio P."/>
            <person name="Guigo R."/>
            <person name="Rago D."/>
            <person name="Mirbahai L."/>
            <person name="Eastwood N."/>
            <person name="Colbourne J.K."/>
            <person name="Zhou J."/>
            <person name="Mallon E."/>
            <person name="Orsini L."/>
        </authorList>
    </citation>
    <scope>NUCLEOTIDE SEQUENCE [LARGE SCALE GENOMIC DNA]</scope>
    <source>
        <strain evidence="2">LRV0_1</strain>
    </source>
</reference>
<organism evidence="2 3">
    <name type="scientific">Daphnia magna</name>
    <dbReference type="NCBI Taxonomy" id="35525"/>
    <lineage>
        <taxon>Eukaryota</taxon>
        <taxon>Metazoa</taxon>
        <taxon>Ecdysozoa</taxon>
        <taxon>Arthropoda</taxon>
        <taxon>Crustacea</taxon>
        <taxon>Branchiopoda</taxon>
        <taxon>Diplostraca</taxon>
        <taxon>Cladocera</taxon>
        <taxon>Anomopoda</taxon>
        <taxon>Daphniidae</taxon>
        <taxon>Daphnia</taxon>
    </lineage>
</organism>
<evidence type="ECO:0000313" key="2">
    <source>
        <dbReference type="EMBL" id="KAK4045276.1"/>
    </source>
</evidence>
<dbReference type="EMBL" id="JAOYFB010000042">
    <property type="protein sequence ID" value="KAK4045276.1"/>
    <property type="molecule type" value="Genomic_DNA"/>
</dbReference>
<evidence type="ECO:0000256" key="1">
    <source>
        <dbReference type="SAM" id="MobiDB-lite"/>
    </source>
</evidence>
<dbReference type="Proteomes" id="UP001234178">
    <property type="component" value="Unassembled WGS sequence"/>
</dbReference>
<name>A0ABR0B9M2_9CRUS</name>
<evidence type="ECO:0000313" key="3">
    <source>
        <dbReference type="Proteomes" id="UP001234178"/>
    </source>
</evidence>
<gene>
    <name evidence="2" type="ORF">OUZ56_032814</name>
</gene>
<feature type="region of interest" description="Disordered" evidence="1">
    <location>
        <begin position="1"/>
        <end position="20"/>
    </location>
</feature>
<proteinExistence type="predicted"/>
<feature type="compositionally biased region" description="Polar residues" evidence="1">
    <location>
        <begin position="1"/>
        <end position="19"/>
    </location>
</feature>
<accession>A0ABR0B9M2</accession>
<comment type="caution">
    <text evidence="2">The sequence shown here is derived from an EMBL/GenBank/DDBJ whole genome shotgun (WGS) entry which is preliminary data.</text>
</comment>
<protein>
    <submittedName>
        <fullName evidence="2">Uncharacterized protein</fullName>
    </submittedName>
</protein>